<dbReference type="SUPFAM" id="SSF56784">
    <property type="entry name" value="HAD-like"/>
    <property type="match status" value="1"/>
</dbReference>
<evidence type="ECO:0000256" key="5">
    <source>
        <dbReference type="ARBA" id="ARBA00039666"/>
    </source>
</evidence>
<protein>
    <recommendedName>
        <fullName evidence="5">Haloacid dehalogenase-like hydrolase domain-containing protein 2</fullName>
    </recommendedName>
</protein>
<dbReference type="InterPro" id="IPR006357">
    <property type="entry name" value="HAD-SF_hydro_IIA"/>
</dbReference>
<keyword evidence="6" id="KW-0378">Hydrolase</keyword>
<dbReference type="Proteomes" id="UP000217944">
    <property type="component" value="Unassembled WGS sequence"/>
</dbReference>
<name>A0A292YB54_9BACT</name>
<dbReference type="InterPro" id="IPR036412">
    <property type="entry name" value="HAD-like_sf"/>
</dbReference>
<dbReference type="Pfam" id="PF13344">
    <property type="entry name" value="Hydrolase_6"/>
    <property type="match status" value="1"/>
</dbReference>
<dbReference type="InterPro" id="IPR006355">
    <property type="entry name" value="LHPP/HDHD2"/>
</dbReference>
<evidence type="ECO:0000313" key="7">
    <source>
        <dbReference type="Proteomes" id="UP000217944"/>
    </source>
</evidence>
<dbReference type="NCBIfam" id="TIGR01460">
    <property type="entry name" value="HAD-SF-IIA"/>
    <property type="match status" value="1"/>
</dbReference>
<comment type="similarity">
    <text evidence="2">Belongs to the HAD-like hydrolase superfamily.</text>
</comment>
<dbReference type="Gene3D" id="3.40.50.1000">
    <property type="entry name" value="HAD superfamily/HAD-like"/>
    <property type="match status" value="2"/>
</dbReference>
<dbReference type="AlphaFoldDB" id="A0A292YB54"/>
<dbReference type="SFLD" id="SFLDG01129">
    <property type="entry name" value="C1.5:_HAD__Beta-PGM__Phosphata"/>
    <property type="match status" value="1"/>
</dbReference>
<dbReference type="PANTHER" id="PTHR19288">
    <property type="entry name" value="4-NITROPHENYLPHOSPHATASE-RELATED"/>
    <property type="match status" value="1"/>
</dbReference>
<dbReference type="Pfam" id="PF13242">
    <property type="entry name" value="Hydrolase_like"/>
    <property type="match status" value="1"/>
</dbReference>
<accession>A0A292YB54</accession>
<dbReference type="RefSeq" id="WP_096257933.1">
    <property type="nucleotide sequence ID" value="NZ_BDME01000001.1"/>
</dbReference>
<comment type="caution">
    <text evidence="6">The sequence shown here is derived from an EMBL/GenBank/DDBJ whole genome shotgun (WGS) entry which is preliminary data.</text>
</comment>
<dbReference type="InterPro" id="IPR023214">
    <property type="entry name" value="HAD_sf"/>
</dbReference>
<dbReference type="SFLD" id="SFLDS00003">
    <property type="entry name" value="Haloacid_Dehalogenase"/>
    <property type="match status" value="1"/>
</dbReference>
<keyword evidence="4" id="KW-0460">Magnesium</keyword>
<organism evidence="6 7">
    <name type="scientific">Lebetimonas natsushimae</name>
    <dbReference type="NCBI Taxonomy" id="1936991"/>
    <lineage>
        <taxon>Bacteria</taxon>
        <taxon>Pseudomonadati</taxon>
        <taxon>Campylobacterota</taxon>
        <taxon>Epsilonproteobacteria</taxon>
        <taxon>Nautiliales</taxon>
        <taxon>Nautiliaceae</taxon>
        <taxon>Lebetimonas</taxon>
    </lineage>
</organism>
<dbReference type="NCBIfam" id="TIGR01458">
    <property type="entry name" value="HAD-SF-IIA-hyp3"/>
    <property type="match status" value="1"/>
</dbReference>
<keyword evidence="3" id="KW-0479">Metal-binding</keyword>
<reference evidence="6 7" key="1">
    <citation type="journal article" date="2017" name="Syst. Appl. Microbiol.">
        <title>Lebetimonas natsushimae sp. nov., a novel strictly anaerobic, moderately thermophilic chemoautotroph isolated from a deep-sea hydrothermal vent polychaete nest in the Mid-Okinawa Trough.</title>
        <authorList>
            <person name="Nagata R."/>
            <person name="Takaki Y."/>
            <person name="Tame A."/>
            <person name="Nunoura T."/>
            <person name="Muto H."/>
            <person name="Mino S."/>
            <person name="Sawayama S."/>
            <person name="Takai K."/>
            <person name="Nakagawa S."/>
        </authorList>
    </citation>
    <scope>NUCLEOTIDE SEQUENCE [LARGE SCALE GENOMIC DNA]</scope>
    <source>
        <strain evidence="6 7">HS1857</strain>
    </source>
</reference>
<dbReference type="GO" id="GO:0016791">
    <property type="term" value="F:phosphatase activity"/>
    <property type="evidence" value="ECO:0007669"/>
    <property type="project" value="InterPro"/>
</dbReference>
<dbReference type="GO" id="GO:0046872">
    <property type="term" value="F:metal ion binding"/>
    <property type="evidence" value="ECO:0007669"/>
    <property type="project" value="UniProtKB-KW"/>
</dbReference>
<evidence type="ECO:0000256" key="4">
    <source>
        <dbReference type="ARBA" id="ARBA00022842"/>
    </source>
</evidence>
<comment type="cofactor">
    <cofactor evidence="1">
        <name>Mg(2+)</name>
        <dbReference type="ChEBI" id="CHEBI:18420"/>
    </cofactor>
</comment>
<gene>
    <name evidence="6" type="ORF">LNAT_P0054</name>
</gene>
<dbReference type="PANTHER" id="PTHR19288:SF46">
    <property type="entry name" value="HALOACID DEHALOGENASE-LIKE HYDROLASE DOMAIN-CONTAINING PROTEIN 2"/>
    <property type="match status" value="1"/>
</dbReference>
<proteinExistence type="inferred from homology"/>
<dbReference type="EMBL" id="BDME01000001">
    <property type="protein sequence ID" value="GAX86759.1"/>
    <property type="molecule type" value="Genomic_DNA"/>
</dbReference>
<sequence length="243" mass="27202">MKGILCDIGGVLYEGDKLISGAVEAIDYLKGKYKIRFLSNSSRNTPENIYKKLKNFGFNIEENEIFTALLAIKKYLIDNNKKAYIIATDEAKEYLKNIKGEGAVVVADAYTNFSYEALNTAFRKIIKGAEFLATNKNRYFKENDELSLDAGAFVAALEYSTEKKAEIFGKPSCKFFTEAINDMNLNKKEVIMIGDDMESDIIGAKKCGIKTVLVKIGKFKESDLKKANPDFVVDSIAKIMKIL</sequence>
<evidence type="ECO:0000256" key="3">
    <source>
        <dbReference type="ARBA" id="ARBA00022723"/>
    </source>
</evidence>
<dbReference type="OrthoDB" id="148966at2"/>
<evidence type="ECO:0000256" key="1">
    <source>
        <dbReference type="ARBA" id="ARBA00001946"/>
    </source>
</evidence>
<evidence type="ECO:0000313" key="6">
    <source>
        <dbReference type="EMBL" id="GAX86759.1"/>
    </source>
</evidence>
<keyword evidence="7" id="KW-1185">Reference proteome</keyword>
<evidence type="ECO:0000256" key="2">
    <source>
        <dbReference type="ARBA" id="ARBA00007958"/>
    </source>
</evidence>
<dbReference type="GO" id="GO:0005737">
    <property type="term" value="C:cytoplasm"/>
    <property type="evidence" value="ECO:0007669"/>
    <property type="project" value="TreeGrafter"/>
</dbReference>